<dbReference type="InterPro" id="IPR001466">
    <property type="entry name" value="Beta-lactam-related"/>
</dbReference>
<reference evidence="2" key="1">
    <citation type="submission" date="2020-10" db="EMBL/GenBank/DDBJ databases">
        <authorList>
            <person name="Gilroy R."/>
        </authorList>
    </citation>
    <scope>NUCLEOTIDE SEQUENCE</scope>
    <source>
        <strain evidence="2">6086</strain>
    </source>
</reference>
<organism evidence="2 3">
    <name type="scientific">Candidatus Caccousia stercoris</name>
    <dbReference type="NCBI Taxonomy" id="2840723"/>
    <lineage>
        <taxon>Bacteria</taxon>
        <taxon>Bacillati</taxon>
        <taxon>Bacillota</taxon>
        <taxon>Clostridia</taxon>
        <taxon>Eubacteriales</taxon>
        <taxon>Oscillospiraceae</taxon>
        <taxon>Oscillospiraceae incertae sedis</taxon>
        <taxon>Candidatus Caccousia</taxon>
    </lineage>
</organism>
<gene>
    <name evidence="2" type="ORF">IAD03_01330</name>
</gene>
<dbReference type="PANTHER" id="PTHR43283:SF3">
    <property type="entry name" value="BETA-LACTAMASE FAMILY PROTEIN (AFU_ORTHOLOGUE AFUA_5G07500)"/>
    <property type="match status" value="1"/>
</dbReference>
<dbReference type="InterPro" id="IPR012338">
    <property type="entry name" value="Beta-lactam/transpept-like"/>
</dbReference>
<protein>
    <submittedName>
        <fullName evidence="2">Beta-lactamase family protein</fullName>
    </submittedName>
</protein>
<accession>A0A9D1K144</accession>
<evidence type="ECO:0000259" key="1">
    <source>
        <dbReference type="Pfam" id="PF00144"/>
    </source>
</evidence>
<dbReference type="SUPFAM" id="SSF56601">
    <property type="entry name" value="beta-lactamase/transpeptidase-like"/>
    <property type="match status" value="1"/>
</dbReference>
<dbReference type="AlphaFoldDB" id="A0A9D1K144"/>
<evidence type="ECO:0000313" key="2">
    <source>
        <dbReference type="EMBL" id="HIS77991.1"/>
    </source>
</evidence>
<name>A0A9D1K144_9FIRM</name>
<dbReference type="EMBL" id="DVJM01000020">
    <property type="protein sequence ID" value="HIS77991.1"/>
    <property type="molecule type" value="Genomic_DNA"/>
</dbReference>
<sequence>MREKLDSLIDSLCRQGDYMCLNVLVQRDGETMYSRTAGYADKERNIPAREDTIFHLYSMSKPVTAAAVMKLWEDGLLDLMDPLTRYLPAFREQPVREDGRLVPRQSEITIQDLLNMTSGIPYPEGEETPEMSRLFEEAMAKAEGPDAFGTVELANRIAQTPLVFQPGTRWRYGASADVLGAVVEVVSGMRFGEYLRREFFEPLGMEDTGFFIPPEKKDRLAVIYRMPSGSEPVPYHDKHLVILDSETEPAFQSGGAGLVSTAKDYAAFMTMLMREGTSGGRRYLHPATVRFLRSGHLTPRQQETFDWPRLRGYTYGNLMRVLESPQEQCVVCRKGEYGWDGWAGTYMEIHPEEKVCALIMTAQIDRENDCARRMLRNGIYRWVF</sequence>
<dbReference type="InterPro" id="IPR050789">
    <property type="entry name" value="Diverse_Enzym_Activities"/>
</dbReference>
<reference evidence="2" key="2">
    <citation type="journal article" date="2021" name="PeerJ">
        <title>Extensive microbial diversity within the chicken gut microbiome revealed by metagenomics and culture.</title>
        <authorList>
            <person name="Gilroy R."/>
            <person name="Ravi A."/>
            <person name="Getino M."/>
            <person name="Pursley I."/>
            <person name="Horton D.L."/>
            <person name="Alikhan N.F."/>
            <person name="Baker D."/>
            <person name="Gharbi K."/>
            <person name="Hall N."/>
            <person name="Watson M."/>
            <person name="Adriaenssens E.M."/>
            <person name="Foster-Nyarko E."/>
            <person name="Jarju S."/>
            <person name="Secka A."/>
            <person name="Antonio M."/>
            <person name="Oren A."/>
            <person name="Chaudhuri R.R."/>
            <person name="La Ragione R."/>
            <person name="Hildebrand F."/>
            <person name="Pallen M.J."/>
        </authorList>
    </citation>
    <scope>NUCLEOTIDE SEQUENCE</scope>
    <source>
        <strain evidence="2">6086</strain>
    </source>
</reference>
<dbReference type="Proteomes" id="UP000824141">
    <property type="component" value="Unassembled WGS sequence"/>
</dbReference>
<comment type="caution">
    <text evidence="2">The sequence shown here is derived from an EMBL/GenBank/DDBJ whole genome shotgun (WGS) entry which is preliminary data.</text>
</comment>
<feature type="domain" description="Beta-lactamase-related" evidence="1">
    <location>
        <begin position="6"/>
        <end position="366"/>
    </location>
</feature>
<evidence type="ECO:0000313" key="3">
    <source>
        <dbReference type="Proteomes" id="UP000824141"/>
    </source>
</evidence>
<proteinExistence type="predicted"/>
<dbReference type="PANTHER" id="PTHR43283">
    <property type="entry name" value="BETA-LACTAMASE-RELATED"/>
    <property type="match status" value="1"/>
</dbReference>
<dbReference type="Gene3D" id="3.40.710.10">
    <property type="entry name" value="DD-peptidase/beta-lactamase superfamily"/>
    <property type="match status" value="1"/>
</dbReference>
<dbReference type="Pfam" id="PF00144">
    <property type="entry name" value="Beta-lactamase"/>
    <property type="match status" value="1"/>
</dbReference>